<keyword evidence="2" id="KW-1185">Reference proteome</keyword>
<evidence type="ECO:0008006" key="3">
    <source>
        <dbReference type="Google" id="ProtNLM"/>
    </source>
</evidence>
<evidence type="ECO:0000313" key="2">
    <source>
        <dbReference type="Proteomes" id="UP001168528"/>
    </source>
</evidence>
<evidence type="ECO:0000313" key="1">
    <source>
        <dbReference type="EMBL" id="MDO1450262.1"/>
    </source>
</evidence>
<dbReference type="EMBL" id="JAUKPO010000027">
    <property type="protein sequence ID" value="MDO1450262.1"/>
    <property type="molecule type" value="Genomic_DNA"/>
</dbReference>
<sequence length="389" mass="44559">MLKLFLSISGRINFLQLARHSTTYVESTARLQFAQYVDFATINQEYILQKGSGHYIIAFDLSYRPKSGRATAGIGKYWSGAAQTTLWGLEAGLLSVIDVDNHTAFHLDAIQTPAKQEREAKGINLLEHYGQAILWAAPQLTSLSAYLAVDAPEPMTWNVRFIFAKKEFIDRILTGTPLQIISRLRKDANCYYLYQGPKKQGRGAPRKYAGKINWQEPDLTSFNLQYADAHLRLYDGVVYCKFLSRNIRIAFCQYLDENHQVSAHKIYFSTDLQLPALMIGKYYLLRFQQEFLIRDGKQFTGLQDCQARSTAKLEYHRNTALTAINIAKAEQWLNRPKAERGAFSMSSIKTFYHNHLLIDQLFNILPEDTKMIKNHPLIRQLYHFGAIAA</sequence>
<protein>
    <recommendedName>
        <fullName evidence="3">Transposase</fullName>
    </recommendedName>
</protein>
<accession>A0ABT8RDT7</accession>
<gene>
    <name evidence="1" type="ORF">Q0590_28535</name>
</gene>
<comment type="caution">
    <text evidence="1">The sequence shown here is derived from an EMBL/GenBank/DDBJ whole genome shotgun (WGS) entry which is preliminary data.</text>
</comment>
<reference evidence="1" key="1">
    <citation type="submission" date="2023-07" db="EMBL/GenBank/DDBJ databases">
        <title>The genome sequence of Rhodocytophaga aerolata KACC 12507.</title>
        <authorList>
            <person name="Zhang X."/>
        </authorList>
    </citation>
    <scope>NUCLEOTIDE SEQUENCE</scope>
    <source>
        <strain evidence="1">KACC 12507</strain>
    </source>
</reference>
<dbReference type="Proteomes" id="UP001168528">
    <property type="component" value="Unassembled WGS sequence"/>
</dbReference>
<dbReference type="RefSeq" id="WP_302041064.1">
    <property type="nucleotide sequence ID" value="NZ_JAUKPO010000027.1"/>
</dbReference>
<organism evidence="1 2">
    <name type="scientific">Rhodocytophaga aerolata</name>
    <dbReference type="NCBI Taxonomy" id="455078"/>
    <lineage>
        <taxon>Bacteria</taxon>
        <taxon>Pseudomonadati</taxon>
        <taxon>Bacteroidota</taxon>
        <taxon>Cytophagia</taxon>
        <taxon>Cytophagales</taxon>
        <taxon>Rhodocytophagaceae</taxon>
        <taxon>Rhodocytophaga</taxon>
    </lineage>
</organism>
<proteinExistence type="predicted"/>
<name>A0ABT8RDT7_9BACT</name>